<accession>A0ACA9KWR9</accession>
<proteinExistence type="predicted"/>
<sequence>MRIRTNKPTKKTILLKRVNKNLQEEYARSHAYTVQDNEIQVSSGSINNGYDSSKNLREGSSCRSQFINNDFDYSFSTASDAINSVSDTMSDSDQLINDFESDFFTTSDALSSASDTISSSDQSMVMSKIELQETKTECAQSIVEDNGINFQLLSREYGPYFKNFTEMSLFTWVTKHMITTKSYKDLVCIIKHSNFRPNQVIENVQRLRSLRNHLPLQTIKCHKVSIKDTNTLSTSTPYKDAYTIFVSEHIRRVLSNRDLWLQMIRRIMVIVSTSNGNKLKVQLLYFGSELPRAFTSSARIEQSRNGELWLSEITYLIDPLNVIELVKATQIVNEIILCWVAVAKASRLSFSFTFTEQTYMELDEALKIEHVLLLKFTTDPLLQPILFDWHMAQNIQEKDTNVINTNITSHDDKIRNIKTRKCLSKSKVYQLSLPINLDDNLQFTYDVISAYDIYMEKRAALIYKHVEFYKQIRYTLLNDDATFDTYVNLHSGDIVQIQEENGLSYAILKGIFTHKYNDGLVYSFIWVDWLRECSILNLILHCPVYEIQIAGNTQWHRVYPISLIDNLSKVHFVHRCHSTCTSNSHDSSNNQYVRNEFYYTAI</sequence>
<evidence type="ECO:0000313" key="2">
    <source>
        <dbReference type="Proteomes" id="UP000789702"/>
    </source>
</evidence>
<reference evidence="1" key="1">
    <citation type="submission" date="2021-06" db="EMBL/GenBank/DDBJ databases">
        <authorList>
            <person name="Kallberg Y."/>
            <person name="Tangrot J."/>
            <person name="Rosling A."/>
        </authorList>
    </citation>
    <scope>NUCLEOTIDE SEQUENCE</scope>
    <source>
        <strain evidence="1">IL203A</strain>
    </source>
</reference>
<name>A0ACA9KWR9_9GLOM</name>
<protein>
    <submittedName>
        <fullName evidence="1">5225_t:CDS:1</fullName>
    </submittedName>
</protein>
<dbReference type="Proteomes" id="UP000789702">
    <property type="component" value="Unassembled WGS sequence"/>
</dbReference>
<comment type="caution">
    <text evidence="1">The sequence shown here is derived from an EMBL/GenBank/DDBJ whole genome shotgun (WGS) entry which is preliminary data.</text>
</comment>
<dbReference type="EMBL" id="CAJVPU010002160">
    <property type="protein sequence ID" value="CAG8495989.1"/>
    <property type="molecule type" value="Genomic_DNA"/>
</dbReference>
<gene>
    <name evidence="1" type="ORF">DHETER_LOCUS2780</name>
</gene>
<organism evidence="1 2">
    <name type="scientific">Dentiscutata heterogama</name>
    <dbReference type="NCBI Taxonomy" id="1316150"/>
    <lineage>
        <taxon>Eukaryota</taxon>
        <taxon>Fungi</taxon>
        <taxon>Fungi incertae sedis</taxon>
        <taxon>Mucoromycota</taxon>
        <taxon>Glomeromycotina</taxon>
        <taxon>Glomeromycetes</taxon>
        <taxon>Diversisporales</taxon>
        <taxon>Gigasporaceae</taxon>
        <taxon>Dentiscutata</taxon>
    </lineage>
</organism>
<keyword evidence="2" id="KW-1185">Reference proteome</keyword>
<evidence type="ECO:0000313" key="1">
    <source>
        <dbReference type="EMBL" id="CAG8495989.1"/>
    </source>
</evidence>